<reference evidence="2 3" key="1">
    <citation type="submission" date="2016-07" db="EMBL/GenBank/DDBJ databases">
        <title>Multiple horizontal gene transfer events from other fungi enriched the ability of initially mycotrophic Trichoderma (Ascomycota) to feed on dead plant biomass.</title>
        <authorList>
            <consortium name="DOE Joint Genome Institute"/>
            <person name="Aerts A."/>
            <person name="Atanasova L."/>
            <person name="Chenthamara K."/>
            <person name="Zhang J."/>
            <person name="Grujic M."/>
            <person name="Henrissat B."/>
            <person name="Kuo A."/>
            <person name="Salamov A."/>
            <person name="Lipzen A."/>
            <person name="Labutti K."/>
            <person name="Barry K."/>
            <person name="Miao Y."/>
            <person name="Rahimi M.J."/>
            <person name="Shen Q."/>
            <person name="Grigoriev I.V."/>
            <person name="Kubicek C.P."/>
            <person name="Druzhinina I.S."/>
        </authorList>
    </citation>
    <scope>NUCLEOTIDE SEQUENCE [LARGE SCALE GENOMIC DNA]</scope>
    <source>
        <strain evidence="2 3">CBS 433.97</strain>
    </source>
</reference>
<gene>
    <name evidence="2" type="ORF">M441DRAFT_318793</name>
</gene>
<keyword evidence="3" id="KW-1185">Reference proteome</keyword>
<proteinExistence type="predicted"/>
<protein>
    <submittedName>
        <fullName evidence="2">Uncharacterized protein</fullName>
    </submittedName>
</protein>
<dbReference type="Proteomes" id="UP000240493">
    <property type="component" value="Unassembled WGS sequence"/>
</dbReference>
<sequence length="125" mass="13573">MPRISQSIARVRRASTHQSKRPCGLSGTCRPSGQVPSRPCPRAPHTGRGRSTLWGPDWYLPVDTQALQPRSSASQNETRSNSNSAKQKTPQKKKNKPRPVANKSTSNQHPCPAVPAQHSTAASLC</sequence>
<evidence type="ECO:0000313" key="2">
    <source>
        <dbReference type="EMBL" id="PTB45500.1"/>
    </source>
</evidence>
<feature type="compositionally biased region" description="Polar residues" evidence="1">
    <location>
        <begin position="65"/>
        <end position="85"/>
    </location>
</feature>
<feature type="compositionally biased region" description="Basic residues" evidence="1">
    <location>
        <begin position="10"/>
        <end position="20"/>
    </location>
</feature>
<evidence type="ECO:0000256" key="1">
    <source>
        <dbReference type="SAM" id="MobiDB-lite"/>
    </source>
</evidence>
<feature type="region of interest" description="Disordered" evidence="1">
    <location>
        <begin position="1"/>
        <end position="125"/>
    </location>
</feature>
<name>A0A2T3ZL18_TRIA4</name>
<dbReference type="EMBL" id="KZ679257">
    <property type="protein sequence ID" value="PTB45500.1"/>
    <property type="molecule type" value="Genomic_DNA"/>
</dbReference>
<dbReference type="AlphaFoldDB" id="A0A2T3ZL18"/>
<accession>A0A2T3ZL18</accession>
<evidence type="ECO:0000313" key="3">
    <source>
        <dbReference type="Proteomes" id="UP000240493"/>
    </source>
</evidence>
<organism evidence="2 3">
    <name type="scientific">Trichoderma asperellum (strain ATCC 204424 / CBS 433.97 / NBRC 101777)</name>
    <dbReference type="NCBI Taxonomy" id="1042311"/>
    <lineage>
        <taxon>Eukaryota</taxon>
        <taxon>Fungi</taxon>
        <taxon>Dikarya</taxon>
        <taxon>Ascomycota</taxon>
        <taxon>Pezizomycotina</taxon>
        <taxon>Sordariomycetes</taxon>
        <taxon>Hypocreomycetidae</taxon>
        <taxon>Hypocreales</taxon>
        <taxon>Hypocreaceae</taxon>
        <taxon>Trichoderma</taxon>
    </lineage>
</organism>